<evidence type="ECO:0000256" key="3">
    <source>
        <dbReference type="SAM" id="SignalP"/>
    </source>
</evidence>
<protein>
    <submittedName>
        <fullName evidence="4">Deoxyribonuclease (DNase) II</fullName>
    </submittedName>
</protein>
<organism evidence="4 5">
    <name type="scientific">Trichuris trichiura</name>
    <name type="common">Whipworm</name>
    <name type="synonym">Trichocephalus trichiurus</name>
    <dbReference type="NCBI Taxonomy" id="36087"/>
    <lineage>
        <taxon>Eukaryota</taxon>
        <taxon>Metazoa</taxon>
        <taxon>Ecdysozoa</taxon>
        <taxon>Nematoda</taxon>
        <taxon>Enoplea</taxon>
        <taxon>Dorylaimia</taxon>
        <taxon>Trichinellida</taxon>
        <taxon>Trichuridae</taxon>
        <taxon>Trichuris</taxon>
    </lineage>
</organism>
<dbReference type="AlphaFoldDB" id="A0A077ZQD0"/>
<evidence type="ECO:0000313" key="5">
    <source>
        <dbReference type="Proteomes" id="UP000030665"/>
    </source>
</evidence>
<reference evidence="4" key="1">
    <citation type="submission" date="2014-01" db="EMBL/GenBank/DDBJ databases">
        <authorList>
            <person name="Aslett M."/>
        </authorList>
    </citation>
    <scope>NUCLEOTIDE SEQUENCE</scope>
</reference>
<dbReference type="OrthoDB" id="10261598at2759"/>
<keyword evidence="5" id="KW-1185">Reference proteome</keyword>
<feature type="chain" id="PRO_5001728970" evidence="3">
    <location>
        <begin position="20"/>
        <end position="282"/>
    </location>
</feature>
<dbReference type="GO" id="GO:0006309">
    <property type="term" value="P:apoptotic DNA fragmentation"/>
    <property type="evidence" value="ECO:0007669"/>
    <property type="project" value="TreeGrafter"/>
</dbReference>
<evidence type="ECO:0000256" key="2">
    <source>
        <dbReference type="ARBA" id="ARBA00022801"/>
    </source>
</evidence>
<keyword evidence="2" id="KW-0378">Hydrolase</keyword>
<comment type="similarity">
    <text evidence="1">Belongs to the DNase II family.</text>
</comment>
<evidence type="ECO:0000256" key="1">
    <source>
        <dbReference type="ARBA" id="ARBA00007527"/>
    </source>
</evidence>
<reference evidence="4" key="2">
    <citation type="submission" date="2014-03" db="EMBL/GenBank/DDBJ databases">
        <title>The whipworm genome and dual-species transcriptomics of an intimate host-pathogen interaction.</title>
        <authorList>
            <person name="Foth B.J."/>
            <person name="Tsai I.J."/>
            <person name="Reid A.J."/>
            <person name="Bancroft A.J."/>
            <person name="Nichol S."/>
            <person name="Tracey A."/>
            <person name="Holroyd N."/>
            <person name="Cotton J.A."/>
            <person name="Stanley E.J."/>
            <person name="Zarowiecki M."/>
            <person name="Liu J.Z."/>
            <person name="Huckvale T."/>
            <person name="Cooper P.J."/>
            <person name="Grencis R.K."/>
            <person name="Berriman M."/>
        </authorList>
    </citation>
    <scope>NUCLEOTIDE SEQUENCE [LARGE SCALE GENOMIC DNA]</scope>
</reference>
<proteinExistence type="inferred from homology"/>
<feature type="signal peptide" evidence="3">
    <location>
        <begin position="1"/>
        <end position="19"/>
    </location>
</feature>
<dbReference type="Pfam" id="PF03265">
    <property type="entry name" value="DNase_II"/>
    <property type="match status" value="1"/>
</dbReference>
<gene>
    <name evidence="4" type="ORF">TTRE_0000937801</name>
</gene>
<accession>A0A077ZQD0</accession>
<sequence length="282" mass="30982">MHSLWAILIAAIGVHLTTAQSNNTTTASQPITCIALGGAVDWFLVYKDPSSLLMQLIVAAATPTWQQVTVPITGTTGNPIYDTTAAFVDVPSASSSSNATNLTTTSTATLAYSDQPPGIINLQSDSNAKGLIITDVEIANGSAIAWIVHTVPTFLARAMGYKFSSSQSSKGHMALCLTVEQTYIGLLAQQLRYQAALVYYFYLPASMQERSEEVKKLVANEIVILPPFALTKSVKTTATTSQIEIRMFSKTAKSKMRKEWKFFVRYYYATILDTYKKYMRKR</sequence>
<dbReference type="PANTHER" id="PTHR10858:SF23">
    <property type="entry name" value="DEOXYRIBONUCLEASE II"/>
    <property type="match status" value="1"/>
</dbReference>
<name>A0A077ZQD0_TRITR</name>
<evidence type="ECO:0000313" key="4">
    <source>
        <dbReference type="EMBL" id="CDW60970.1"/>
    </source>
</evidence>
<dbReference type="EMBL" id="HG807624">
    <property type="protein sequence ID" value="CDW60970.1"/>
    <property type="molecule type" value="Genomic_DNA"/>
</dbReference>
<keyword evidence="3" id="KW-0732">Signal</keyword>
<dbReference type="GO" id="GO:0004531">
    <property type="term" value="F:deoxyribonuclease II activity"/>
    <property type="evidence" value="ECO:0007669"/>
    <property type="project" value="InterPro"/>
</dbReference>
<dbReference type="PANTHER" id="PTHR10858">
    <property type="entry name" value="DEOXYRIBONUCLEASE II"/>
    <property type="match status" value="1"/>
</dbReference>
<dbReference type="InterPro" id="IPR004947">
    <property type="entry name" value="DNase_II"/>
</dbReference>
<dbReference type="Proteomes" id="UP000030665">
    <property type="component" value="Unassembled WGS sequence"/>
</dbReference>
<dbReference type="STRING" id="36087.A0A077ZQD0"/>